<dbReference type="EMBL" id="MG832642">
    <property type="protein sequence ID" value="AUV62635.1"/>
    <property type="molecule type" value="Genomic_DNA"/>
</dbReference>
<reference evidence="2" key="1">
    <citation type="submission" date="2018-01" db="EMBL/GenBank/DDBJ databases">
        <authorList>
            <person name="Liu P."/>
            <person name="Wang M."/>
            <person name="Tao W."/>
            <person name="Sun Y."/>
        </authorList>
    </citation>
    <scope>NUCLEOTIDE SEQUENCE [LARGE SCALE GENOMIC DNA]</scope>
</reference>
<organism evidence="1 2">
    <name type="scientific">Escherichia phage HZ2R8</name>
    <dbReference type="NCBI Taxonomy" id="2079317"/>
    <lineage>
        <taxon>Viruses</taxon>
        <taxon>Duplodnaviria</taxon>
        <taxon>Heunggongvirae</taxon>
        <taxon>Uroviricota</taxon>
        <taxon>Caudoviricetes</taxon>
        <taxon>Autographivirales</taxon>
        <taxon>Autotranscriptaviridae</taxon>
        <taxon>Studiervirinae</taxon>
        <taxon>Teseptimavirus</taxon>
        <taxon>Teseptimavirus HZ2R8</taxon>
    </lineage>
</organism>
<proteinExistence type="predicted"/>
<name>A0A2K9VJT9_9CAUD</name>
<evidence type="ECO:0000313" key="2">
    <source>
        <dbReference type="Proteomes" id="UP000242634"/>
    </source>
</evidence>
<keyword evidence="2" id="KW-1185">Reference proteome</keyword>
<evidence type="ECO:0000313" key="1">
    <source>
        <dbReference type="EMBL" id="AUV62635.1"/>
    </source>
</evidence>
<dbReference type="Pfam" id="PF06726">
    <property type="entry name" value="BC10"/>
    <property type="match status" value="1"/>
</dbReference>
<gene>
    <name evidence="1" type="ORF">HZ2R8_11</name>
</gene>
<accession>A0A2K9VJT9</accession>
<dbReference type="Proteomes" id="UP000242634">
    <property type="component" value="Segment"/>
</dbReference>
<sequence length="104" mass="12153">MTTCPMVTLNTTHYRRHYMFRLHFNKSLKNFTVRRADRSIVCASERRAKLPLIGDTVPLAPSVHIIITRGDFEKAIDKKRPVLSVAVTRFPFVRLLLKRIKEVF</sequence>
<protein>
    <submittedName>
        <fullName evidence="1">Uncharacterized protein</fullName>
    </submittedName>
</protein>